<dbReference type="Proteomes" id="UP000005237">
    <property type="component" value="Unassembled WGS sequence"/>
</dbReference>
<reference evidence="1" key="2">
    <citation type="submission" date="2022-06" db="UniProtKB">
        <authorList>
            <consortium name="EnsemblMetazoa"/>
        </authorList>
    </citation>
    <scope>IDENTIFICATION</scope>
    <source>
        <strain evidence="1">DF5081</strain>
    </source>
</reference>
<evidence type="ECO:0000313" key="2">
    <source>
        <dbReference type="Proteomes" id="UP000005237"/>
    </source>
</evidence>
<dbReference type="EnsemblMetazoa" id="CJA39924c.1">
    <property type="protein sequence ID" value="CJA39924c.1"/>
    <property type="gene ID" value="WBGene00215772"/>
</dbReference>
<evidence type="ECO:0000313" key="1">
    <source>
        <dbReference type="EnsemblMetazoa" id="CJA39924c.1"/>
    </source>
</evidence>
<reference evidence="2" key="1">
    <citation type="submission" date="2010-08" db="EMBL/GenBank/DDBJ databases">
        <authorList>
            <consortium name="Caenorhabditis japonica Sequencing Consortium"/>
            <person name="Wilson R.K."/>
        </authorList>
    </citation>
    <scope>NUCLEOTIDE SEQUENCE [LARGE SCALE GENOMIC DNA]</scope>
    <source>
        <strain evidence="2">DF5081</strain>
    </source>
</reference>
<sequence length="265" mass="30129">IFLFGYCKITEQGYLYESPDDLMMIEFAEDVTYSQYLQPACFSRNMEDHDPDVSLSFYSYDFKSNNVEKKRVKVVNERKKGTVKRQGDSLVLTTSGVTGCSNFKDGLVARRIDGKLMIVGALIQNSFLREPADYDAYTNDKKTEEVETHPPPAQVDVTDLPAKAIVRMMELPAHMITSEVHPFASSHVEPIKKMDPPDSAAKRISYYCTLDMIQAGRNKSITDARIINETRPMLKPIRRENLRTIDFWPNHADGALPEHRTRDGA</sequence>
<proteinExistence type="predicted"/>
<accession>A0A8R1EQL6</accession>
<name>A0A8R1EQL6_CAEJA</name>
<protein>
    <submittedName>
        <fullName evidence="1">Uncharacterized protein</fullName>
    </submittedName>
</protein>
<organism evidence="1 2">
    <name type="scientific">Caenorhabditis japonica</name>
    <dbReference type="NCBI Taxonomy" id="281687"/>
    <lineage>
        <taxon>Eukaryota</taxon>
        <taxon>Metazoa</taxon>
        <taxon>Ecdysozoa</taxon>
        <taxon>Nematoda</taxon>
        <taxon>Chromadorea</taxon>
        <taxon>Rhabditida</taxon>
        <taxon>Rhabditina</taxon>
        <taxon>Rhabditomorpha</taxon>
        <taxon>Rhabditoidea</taxon>
        <taxon>Rhabditidae</taxon>
        <taxon>Peloderinae</taxon>
        <taxon>Caenorhabditis</taxon>
    </lineage>
</organism>
<dbReference type="AlphaFoldDB" id="A0A8R1EQL6"/>
<keyword evidence="2" id="KW-1185">Reference proteome</keyword>